<dbReference type="EMBL" id="JAOYFB010000003">
    <property type="protein sequence ID" value="KAK4010918.1"/>
    <property type="molecule type" value="Genomic_DNA"/>
</dbReference>
<comment type="caution">
    <text evidence="3">The sequence shown here is derived from an EMBL/GenBank/DDBJ whole genome shotgun (WGS) entry which is preliminary data.</text>
</comment>
<sequence length="157" mass="18292">MEKDKLIHKVCQDTSDIFTRLFDHRPFLNGEVQHFIREFEGKKNTKDIGLLLKSCEKLTDINDLLNNSIGDNTKEVISSLLNSISKTTASLEAASSPKPLEENKYLLDKEALRQKKKEEVFENHRTRLLSLDNLVKEKELELRNHYQQLEENLKINL</sequence>
<evidence type="ECO:0000256" key="2">
    <source>
        <dbReference type="ARBA" id="ARBA00019580"/>
    </source>
</evidence>
<organism evidence="3 4">
    <name type="scientific">Daphnia magna</name>
    <dbReference type="NCBI Taxonomy" id="35525"/>
    <lineage>
        <taxon>Eukaryota</taxon>
        <taxon>Metazoa</taxon>
        <taxon>Ecdysozoa</taxon>
        <taxon>Arthropoda</taxon>
        <taxon>Crustacea</taxon>
        <taxon>Branchiopoda</taxon>
        <taxon>Diplostraca</taxon>
        <taxon>Cladocera</taxon>
        <taxon>Anomopoda</taxon>
        <taxon>Daphniidae</taxon>
        <taxon>Daphnia</taxon>
    </lineage>
</organism>
<proteinExistence type="inferred from homology"/>
<dbReference type="Proteomes" id="UP001234178">
    <property type="component" value="Unassembled WGS sequence"/>
</dbReference>
<reference evidence="3 4" key="1">
    <citation type="journal article" date="2023" name="Nucleic Acids Res.">
        <title>The hologenome of Daphnia magna reveals possible DNA methylation and microbiome-mediated evolution of the host genome.</title>
        <authorList>
            <person name="Chaturvedi A."/>
            <person name="Li X."/>
            <person name="Dhandapani V."/>
            <person name="Marshall H."/>
            <person name="Kissane S."/>
            <person name="Cuenca-Cambronero M."/>
            <person name="Asole G."/>
            <person name="Calvet F."/>
            <person name="Ruiz-Romero M."/>
            <person name="Marangio P."/>
            <person name="Guigo R."/>
            <person name="Rago D."/>
            <person name="Mirbahai L."/>
            <person name="Eastwood N."/>
            <person name="Colbourne J.K."/>
            <person name="Zhou J."/>
            <person name="Mallon E."/>
            <person name="Orsini L."/>
        </authorList>
    </citation>
    <scope>NUCLEOTIDE SEQUENCE [LARGE SCALE GENOMIC DNA]</scope>
    <source>
        <strain evidence="3">LRV0_1</strain>
    </source>
</reference>
<dbReference type="InterPro" id="IPR017243">
    <property type="entry name" value="Bloc1s5"/>
</dbReference>
<dbReference type="PANTHER" id="PTHR31784:SF2">
    <property type="entry name" value="BIOGENESIS OF LYSOSOME-RELATED ORGANELLES COMPLEX 1 SUBUNIT 5"/>
    <property type="match status" value="1"/>
</dbReference>
<dbReference type="Pfam" id="PF14942">
    <property type="entry name" value="Muted"/>
    <property type="match status" value="1"/>
</dbReference>
<dbReference type="PANTHER" id="PTHR31784">
    <property type="entry name" value="BIOGENESIS OF LYSOSOME-RELATED ORGANELLES COMPLEX 1 SUBUNIT 5"/>
    <property type="match status" value="1"/>
</dbReference>
<evidence type="ECO:0000256" key="1">
    <source>
        <dbReference type="ARBA" id="ARBA00010754"/>
    </source>
</evidence>
<evidence type="ECO:0000313" key="4">
    <source>
        <dbReference type="Proteomes" id="UP001234178"/>
    </source>
</evidence>
<gene>
    <name evidence="3" type="ORF">OUZ56_020040</name>
</gene>
<keyword evidence="4" id="KW-1185">Reference proteome</keyword>
<protein>
    <recommendedName>
        <fullName evidence="2">Biogenesis of lysosome-related organelles complex 1 subunit 5</fullName>
    </recommendedName>
</protein>
<accession>A0ABQ9ZDB3</accession>
<name>A0ABQ9ZDB3_9CRUS</name>
<evidence type="ECO:0000313" key="3">
    <source>
        <dbReference type="EMBL" id="KAK4010918.1"/>
    </source>
</evidence>
<comment type="similarity">
    <text evidence="1">Belongs to the BLOC1S5 family.</text>
</comment>